<protein>
    <recommendedName>
        <fullName evidence="1">AMP-dependent synthetase/ligase domain-containing protein</fullName>
    </recommendedName>
</protein>
<dbReference type="Gene3D" id="3.40.50.980">
    <property type="match status" value="1"/>
</dbReference>
<comment type="caution">
    <text evidence="2">The sequence shown here is derived from an EMBL/GenBank/DDBJ whole genome shotgun (WGS) entry which is preliminary data.</text>
</comment>
<evidence type="ECO:0000313" key="3">
    <source>
        <dbReference type="Proteomes" id="UP000821866"/>
    </source>
</evidence>
<gene>
    <name evidence="2" type="ORF">HPB51_020050</name>
</gene>
<dbReference type="Pfam" id="PF00501">
    <property type="entry name" value="AMP-binding"/>
    <property type="match status" value="1"/>
</dbReference>
<proteinExistence type="predicted"/>
<dbReference type="EMBL" id="JABSTU010000007">
    <property type="protein sequence ID" value="KAH8026344.1"/>
    <property type="molecule type" value="Genomic_DNA"/>
</dbReference>
<dbReference type="InterPro" id="IPR020845">
    <property type="entry name" value="AMP-binding_CS"/>
</dbReference>
<dbReference type="InterPro" id="IPR000873">
    <property type="entry name" value="AMP-dep_synth/lig_dom"/>
</dbReference>
<sequence length="144" mass="16158">MATLDYLRPFDQKTRDKACAKEPAFLIARRERTRSTASAILSVSQWSYGYYRSSAIFFYRDPRTMGVLVKYLCSVKGLFCMGHATGFVSAAEFLNLDENEYEELAMADPKSTVLAVCYTSGTTGIPKGTEVTHYSFVACFYSTK</sequence>
<keyword evidence="3" id="KW-1185">Reference proteome</keyword>
<evidence type="ECO:0000259" key="1">
    <source>
        <dbReference type="Pfam" id="PF00501"/>
    </source>
</evidence>
<reference evidence="2" key="1">
    <citation type="journal article" date="2020" name="Cell">
        <title>Large-Scale Comparative Analyses of Tick Genomes Elucidate Their Genetic Diversity and Vector Capacities.</title>
        <authorList>
            <consortium name="Tick Genome and Microbiome Consortium (TIGMIC)"/>
            <person name="Jia N."/>
            <person name="Wang J."/>
            <person name="Shi W."/>
            <person name="Du L."/>
            <person name="Sun Y."/>
            <person name="Zhan W."/>
            <person name="Jiang J.F."/>
            <person name="Wang Q."/>
            <person name="Zhang B."/>
            <person name="Ji P."/>
            <person name="Bell-Sakyi L."/>
            <person name="Cui X.M."/>
            <person name="Yuan T.T."/>
            <person name="Jiang B.G."/>
            <person name="Yang W.F."/>
            <person name="Lam T.T."/>
            <person name="Chang Q.C."/>
            <person name="Ding S.J."/>
            <person name="Wang X.J."/>
            <person name="Zhu J.G."/>
            <person name="Ruan X.D."/>
            <person name="Zhao L."/>
            <person name="Wei J.T."/>
            <person name="Ye R.Z."/>
            <person name="Que T.C."/>
            <person name="Du C.H."/>
            <person name="Zhou Y.H."/>
            <person name="Cheng J.X."/>
            <person name="Dai P.F."/>
            <person name="Guo W.B."/>
            <person name="Han X.H."/>
            <person name="Huang E.J."/>
            <person name="Li L.F."/>
            <person name="Wei W."/>
            <person name="Gao Y.C."/>
            <person name="Liu J.Z."/>
            <person name="Shao H.Z."/>
            <person name="Wang X."/>
            <person name="Wang C.C."/>
            <person name="Yang T.C."/>
            <person name="Huo Q.B."/>
            <person name="Li W."/>
            <person name="Chen H.Y."/>
            <person name="Chen S.E."/>
            <person name="Zhou L.G."/>
            <person name="Ni X.B."/>
            <person name="Tian J.H."/>
            <person name="Sheng Y."/>
            <person name="Liu T."/>
            <person name="Pan Y.S."/>
            <person name="Xia L.Y."/>
            <person name="Li J."/>
            <person name="Zhao F."/>
            <person name="Cao W.C."/>
        </authorList>
    </citation>
    <scope>NUCLEOTIDE SEQUENCE</scope>
    <source>
        <strain evidence="2">Rmic-2018</strain>
    </source>
</reference>
<dbReference type="Proteomes" id="UP000821866">
    <property type="component" value="Unassembled WGS sequence"/>
</dbReference>
<dbReference type="SUPFAM" id="SSF56801">
    <property type="entry name" value="Acetyl-CoA synthetase-like"/>
    <property type="match status" value="1"/>
</dbReference>
<organism evidence="2 3">
    <name type="scientific">Rhipicephalus microplus</name>
    <name type="common">Cattle tick</name>
    <name type="synonym">Boophilus microplus</name>
    <dbReference type="NCBI Taxonomy" id="6941"/>
    <lineage>
        <taxon>Eukaryota</taxon>
        <taxon>Metazoa</taxon>
        <taxon>Ecdysozoa</taxon>
        <taxon>Arthropoda</taxon>
        <taxon>Chelicerata</taxon>
        <taxon>Arachnida</taxon>
        <taxon>Acari</taxon>
        <taxon>Parasitiformes</taxon>
        <taxon>Ixodida</taxon>
        <taxon>Ixodoidea</taxon>
        <taxon>Ixodidae</taxon>
        <taxon>Rhipicephalinae</taxon>
        <taxon>Rhipicephalus</taxon>
        <taxon>Boophilus</taxon>
    </lineage>
</organism>
<reference evidence="2" key="2">
    <citation type="submission" date="2021-09" db="EMBL/GenBank/DDBJ databases">
        <authorList>
            <person name="Jia N."/>
            <person name="Wang J."/>
            <person name="Shi W."/>
            <person name="Du L."/>
            <person name="Sun Y."/>
            <person name="Zhan W."/>
            <person name="Jiang J."/>
            <person name="Wang Q."/>
            <person name="Zhang B."/>
            <person name="Ji P."/>
            <person name="Sakyi L.B."/>
            <person name="Cui X."/>
            <person name="Yuan T."/>
            <person name="Jiang B."/>
            <person name="Yang W."/>
            <person name="Lam T.T.-Y."/>
            <person name="Chang Q."/>
            <person name="Ding S."/>
            <person name="Wang X."/>
            <person name="Zhu J."/>
            <person name="Ruan X."/>
            <person name="Zhao L."/>
            <person name="Wei J."/>
            <person name="Que T."/>
            <person name="Du C."/>
            <person name="Cheng J."/>
            <person name="Dai P."/>
            <person name="Han X."/>
            <person name="Huang E."/>
            <person name="Gao Y."/>
            <person name="Liu J."/>
            <person name="Shao H."/>
            <person name="Ye R."/>
            <person name="Li L."/>
            <person name="Wei W."/>
            <person name="Wang X."/>
            <person name="Wang C."/>
            <person name="Huo Q."/>
            <person name="Li W."/>
            <person name="Guo W."/>
            <person name="Chen H."/>
            <person name="Chen S."/>
            <person name="Zhou L."/>
            <person name="Zhou L."/>
            <person name="Ni X."/>
            <person name="Tian J."/>
            <person name="Zhou Y."/>
            <person name="Sheng Y."/>
            <person name="Liu T."/>
            <person name="Pan Y."/>
            <person name="Xia L."/>
            <person name="Li J."/>
            <person name="Zhao F."/>
            <person name="Cao W."/>
        </authorList>
    </citation>
    <scope>NUCLEOTIDE SEQUENCE</scope>
    <source>
        <strain evidence="2">Rmic-2018</strain>
        <tissue evidence="2">Larvae</tissue>
    </source>
</reference>
<name>A0A9J6DX70_RHIMP</name>
<dbReference type="AlphaFoldDB" id="A0A9J6DX70"/>
<accession>A0A9J6DX70</accession>
<feature type="domain" description="AMP-dependent synthetase/ligase" evidence="1">
    <location>
        <begin position="107"/>
        <end position="142"/>
    </location>
</feature>
<dbReference type="PROSITE" id="PS00455">
    <property type="entry name" value="AMP_BINDING"/>
    <property type="match status" value="1"/>
</dbReference>
<evidence type="ECO:0000313" key="2">
    <source>
        <dbReference type="EMBL" id="KAH8026344.1"/>
    </source>
</evidence>